<organism evidence="5 6">
    <name type="scientific">Nakamurella alba</name>
    <dbReference type="NCBI Taxonomy" id="2665158"/>
    <lineage>
        <taxon>Bacteria</taxon>
        <taxon>Bacillati</taxon>
        <taxon>Actinomycetota</taxon>
        <taxon>Actinomycetes</taxon>
        <taxon>Nakamurellales</taxon>
        <taxon>Nakamurellaceae</taxon>
        <taxon>Nakamurella</taxon>
    </lineage>
</organism>
<dbReference type="SUPFAM" id="SSF51735">
    <property type="entry name" value="NAD(P)-binding Rossmann-fold domains"/>
    <property type="match status" value="1"/>
</dbReference>
<dbReference type="EMBL" id="WLYK01000017">
    <property type="protein sequence ID" value="MTD17240.1"/>
    <property type="molecule type" value="Genomic_DNA"/>
</dbReference>
<dbReference type="RefSeq" id="WP_322098418.1">
    <property type="nucleotide sequence ID" value="NZ_WLYK01000017.1"/>
</dbReference>
<dbReference type="PROSITE" id="PS00061">
    <property type="entry name" value="ADH_SHORT"/>
    <property type="match status" value="1"/>
</dbReference>
<keyword evidence="6" id="KW-1185">Reference proteome</keyword>
<dbReference type="InterPro" id="IPR020904">
    <property type="entry name" value="Sc_DH/Rdtase_CS"/>
</dbReference>
<feature type="domain" description="Ketoreductase" evidence="4">
    <location>
        <begin position="13"/>
        <end position="205"/>
    </location>
</feature>
<gene>
    <name evidence="5" type="ORF">GIS00_25240</name>
</gene>
<dbReference type="Gene3D" id="3.40.50.720">
    <property type="entry name" value="NAD(P)-binding Rossmann-like Domain"/>
    <property type="match status" value="1"/>
</dbReference>
<keyword evidence="2" id="KW-0560">Oxidoreductase</keyword>
<evidence type="ECO:0000259" key="4">
    <source>
        <dbReference type="SMART" id="SM00822"/>
    </source>
</evidence>
<accession>A0A7K1FT27</accession>
<sequence>MSDRAAAGWFDGQVALVTGGGSGMGAATVRRLVREGCRAVVAVDLSAEGLRHTAEFSEVIDTAVVDISDPAAVDGVFAEALGKHGQIDVVVHAAGIDDPFAKAEILSAAEEKRPVLVTDKVTDEMWRKILAVNLDGTFYVLRAAARAMIPRRSGAIVTIGSSAAFDTFAGYAAYAASKAGVQAMSQSVAKELAHFGIRVNTVAPGPVDTAMAARTPASVREVLAASGARGYASPDELADTIVYLASPGAVNVIGAVVLSNGGRFTA</sequence>
<dbReference type="Proteomes" id="UP000460221">
    <property type="component" value="Unassembled WGS sequence"/>
</dbReference>
<dbReference type="CDD" id="cd05233">
    <property type="entry name" value="SDR_c"/>
    <property type="match status" value="1"/>
</dbReference>
<dbReference type="FunFam" id="3.40.50.720:FF:000084">
    <property type="entry name" value="Short-chain dehydrogenase reductase"/>
    <property type="match status" value="1"/>
</dbReference>
<dbReference type="Pfam" id="PF00106">
    <property type="entry name" value="adh_short"/>
    <property type="match status" value="1"/>
</dbReference>
<dbReference type="GO" id="GO:0016616">
    <property type="term" value="F:oxidoreductase activity, acting on the CH-OH group of donors, NAD or NADP as acceptor"/>
    <property type="evidence" value="ECO:0007669"/>
    <property type="project" value="UniProtKB-ARBA"/>
</dbReference>
<dbReference type="PRINTS" id="PR00080">
    <property type="entry name" value="SDRFAMILY"/>
</dbReference>
<dbReference type="PANTHER" id="PTHR42760:SF133">
    <property type="entry name" value="3-OXOACYL-[ACYL-CARRIER-PROTEIN] REDUCTASE"/>
    <property type="match status" value="1"/>
</dbReference>
<evidence type="ECO:0000256" key="1">
    <source>
        <dbReference type="ARBA" id="ARBA00006484"/>
    </source>
</evidence>
<dbReference type="InterPro" id="IPR057326">
    <property type="entry name" value="KR_dom"/>
</dbReference>
<evidence type="ECO:0000313" key="6">
    <source>
        <dbReference type="Proteomes" id="UP000460221"/>
    </source>
</evidence>
<dbReference type="SMART" id="SM00822">
    <property type="entry name" value="PKS_KR"/>
    <property type="match status" value="1"/>
</dbReference>
<comment type="caution">
    <text evidence="5">The sequence shown here is derived from an EMBL/GenBank/DDBJ whole genome shotgun (WGS) entry which is preliminary data.</text>
</comment>
<dbReference type="InterPro" id="IPR036291">
    <property type="entry name" value="NAD(P)-bd_dom_sf"/>
</dbReference>
<dbReference type="AlphaFoldDB" id="A0A7K1FT27"/>
<evidence type="ECO:0000256" key="2">
    <source>
        <dbReference type="ARBA" id="ARBA00023002"/>
    </source>
</evidence>
<protein>
    <submittedName>
        <fullName evidence="5">SDR family NAD(P)-dependent oxidoreductase</fullName>
    </submittedName>
</protein>
<name>A0A7K1FT27_9ACTN</name>
<dbReference type="PRINTS" id="PR00081">
    <property type="entry name" value="GDHRDH"/>
</dbReference>
<comment type="similarity">
    <text evidence="1 3">Belongs to the short-chain dehydrogenases/reductases (SDR) family.</text>
</comment>
<dbReference type="PANTHER" id="PTHR42760">
    <property type="entry name" value="SHORT-CHAIN DEHYDROGENASES/REDUCTASES FAMILY MEMBER"/>
    <property type="match status" value="1"/>
</dbReference>
<evidence type="ECO:0000313" key="5">
    <source>
        <dbReference type="EMBL" id="MTD17240.1"/>
    </source>
</evidence>
<evidence type="ECO:0000256" key="3">
    <source>
        <dbReference type="RuleBase" id="RU000363"/>
    </source>
</evidence>
<dbReference type="InterPro" id="IPR002347">
    <property type="entry name" value="SDR_fam"/>
</dbReference>
<proteinExistence type="inferred from homology"/>
<reference evidence="5 6" key="1">
    <citation type="submission" date="2019-11" db="EMBL/GenBank/DDBJ databases">
        <authorList>
            <person name="Jiang L.-Q."/>
        </authorList>
    </citation>
    <scope>NUCLEOTIDE SEQUENCE [LARGE SCALE GENOMIC DNA]</scope>
    <source>
        <strain evidence="5 6">YIM 132087</strain>
    </source>
</reference>